<evidence type="ECO:0008006" key="3">
    <source>
        <dbReference type="Google" id="ProtNLM"/>
    </source>
</evidence>
<accession>A0A8H4ET95</accession>
<dbReference type="EMBL" id="WTPW01000090">
    <property type="protein sequence ID" value="KAF0549449.1"/>
    <property type="molecule type" value="Genomic_DNA"/>
</dbReference>
<proteinExistence type="predicted"/>
<comment type="caution">
    <text evidence="1">The sequence shown here is derived from an EMBL/GenBank/DDBJ whole genome shotgun (WGS) entry which is preliminary data.</text>
</comment>
<name>A0A8H4ET95_GIGMA</name>
<protein>
    <recommendedName>
        <fullName evidence="3">Serine-threonine/tyrosine-protein kinase catalytic domain-containing protein</fullName>
    </recommendedName>
</protein>
<dbReference type="SUPFAM" id="SSF56112">
    <property type="entry name" value="Protein kinase-like (PK-like)"/>
    <property type="match status" value="1"/>
</dbReference>
<reference evidence="1 2" key="1">
    <citation type="journal article" date="2019" name="Environ. Microbiol.">
        <title>At the nexus of three kingdoms: the genome of the mycorrhizal fungus Gigaspora margarita provides insights into plant, endobacterial and fungal interactions.</title>
        <authorList>
            <person name="Venice F."/>
            <person name="Ghignone S."/>
            <person name="Salvioli di Fossalunga A."/>
            <person name="Amselem J."/>
            <person name="Novero M."/>
            <person name="Xianan X."/>
            <person name="Sedzielewska Toro K."/>
            <person name="Morin E."/>
            <person name="Lipzen A."/>
            <person name="Grigoriev I.V."/>
            <person name="Henrissat B."/>
            <person name="Martin F.M."/>
            <person name="Bonfante P."/>
        </authorList>
    </citation>
    <scope>NUCLEOTIDE SEQUENCE [LARGE SCALE GENOMIC DNA]</scope>
    <source>
        <strain evidence="1 2">BEG34</strain>
    </source>
</reference>
<dbReference type="OrthoDB" id="2371655at2759"/>
<evidence type="ECO:0000313" key="1">
    <source>
        <dbReference type="EMBL" id="KAF0549449.1"/>
    </source>
</evidence>
<evidence type="ECO:0000313" key="2">
    <source>
        <dbReference type="Proteomes" id="UP000439903"/>
    </source>
</evidence>
<keyword evidence="2" id="KW-1185">Reference proteome</keyword>
<organism evidence="1 2">
    <name type="scientific">Gigaspora margarita</name>
    <dbReference type="NCBI Taxonomy" id="4874"/>
    <lineage>
        <taxon>Eukaryota</taxon>
        <taxon>Fungi</taxon>
        <taxon>Fungi incertae sedis</taxon>
        <taxon>Mucoromycota</taxon>
        <taxon>Glomeromycotina</taxon>
        <taxon>Glomeromycetes</taxon>
        <taxon>Diversisporales</taxon>
        <taxon>Gigasporaceae</taxon>
        <taxon>Gigaspora</taxon>
    </lineage>
</organism>
<dbReference type="Gene3D" id="1.10.510.10">
    <property type="entry name" value="Transferase(Phosphotransferase) domain 1"/>
    <property type="match status" value="1"/>
</dbReference>
<dbReference type="InterPro" id="IPR011009">
    <property type="entry name" value="Kinase-like_dom_sf"/>
</dbReference>
<dbReference type="AlphaFoldDB" id="A0A8H4ET95"/>
<sequence>MEEIKNNNILNLLNKCWDKDPEKRPSAIEIHETILKWKINPEILIEFLNSDHVLAIKNNDLYDALTFLKENEDLSKRLSTVEIYETFLNWKNNTETRSEFLKEIEIKNYDFDNIEDNMNYTSKFINYINQQSHEYITSDANKILSRNSICTDDILSLLV</sequence>
<dbReference type="Proteomes" id="UP000439903">
    <property type="component" value="Unassembled WGS sequence"/>
</dbReference>
<gene>
    <name evidence="1" type="ORF">F8M41_025184</name>
</gene>